<name>A0A8J2SNS2_9STRA</name>
<comment type="caution">
    <text evidence="2">The sequence shown here is derived from an EMBL/GenBank/DDBJ whole genome shotgun (WGS) entry which is preliminary data.</text>
</comment>
<dbReference type="EMBL" id="CAKKNE010000004">
    <property type="protein sequence ID" value="CAH0373803.1"/>
    <property type="molecule type" value="Genomic_DNA"/>
</dbReference>
<sequence length="313" mass="33603">MLPSWMRPEGGKTADDHRDIPRGCSDPSAGAVFLTKLLRLDTRRALAAVRDDPAVSIEAGSFILPPLVGLAAGTVLFRRQRAGWRARDFSGSVNFALFAVRGNRMVLRTLSEKRLGALVTNEHGRAELLRNAKRDICTAKSVQLTHMDRDSSLVSNVLFNAVAEQFATGFVQRELGVPWVKCGRFGLGLAYGPEDANWRRGGTKMRAILASETTLKQIVTLAAVGDAAKIPSGTPGSFNMLLRLAEALNVKPEAAPETEPEPGKFGATRYRLKGEPVPGVAVGSPIATWMELCVPGGGPAGGHDRGGPDERHF</sequence>
<dbReference type="Proteomes" id="UP000789595">
    <property type="component" value="Unassembled WGS sequence"/>
</dbReference>
<protein>
    <submittedName>
        <fullName evidence="2">Uncharacterized protein</fullName>
    </submittedName>
</protein>
<gene>
    <name evidence="2" type="ORF">PECAL_4P10430</name>
</gene>
<reference evidence="2" key="1">
    <citation type="submission" date="2021-11" db="EMBL/GenBank/DDBJ databases">
        <authorList>
            <consortium name="Genoscope - CEA"/>
            <person name="William W."/>
        </authorList>
    </citation>
    <scope>NUCLEOTIDE SEQUENCE</scope>
</reference>
<evidence type="ECO:0000313" key="2">
    <source>
        <dbReference type="EMBL" id="CAH0373803.1"/>
    </source>
</evidence>
<dbReference type="AlphaFoldDB" id="A0A8J2SNS2"/>
<accession>A0A8J2SNS2</accession>
<feature type="region of interest" description="Disordered" evidence="1">
    <location>
        <begin position="1"/>
        <end position="22"/>
    </location>
</feature>
<organism evidence="2 3">
    <name type="scientific">Pelagomonas calceolata</name>
    <dbReference type="NCBI Taxonomy" id="35677"/>
    <lineage>
        <taxon>Eukaryota</taxon>
        <taxon>Sar</taxon>
        <taxon>Stramenopiles</taxon>
        <taxon>Ochrophyta</taxon>
        <taxon>Pelagophyceae</taxon>
        <taxon>Pelagomonadales</taxon>
        <taxon>Pelagomonadaceae</taxon>
        <taxon>Pelagomonas</taxon>
    </lineage>
</organism>
<evidence type="ECO:0000313" key="3">
    <source>
        <dbReference type="Proteomes" id="UP000789595"/>
    </source>
</evidence>
<evidence type="ECO:0000256" key="1">
    <source>
        <dbReference type="SAM" id="MobiDB-lite"/>
    </source>
</evidence>
<feature type="compositionally biased region" description="Basic and acidic residues" evidence="1">
    <location>
        <begin position="9"/>
        <end position="21"/>
    </location>
</feature>
<keyword evidence="3" id="KW-1185">Reference proteome</keyword>
<proteinExistence type="predicted"/>